<dbReference type="AlphaFoldDB" id="A0A7W7NYT1"/>
<sequence length="30" mass="3434">MTTRAEMIKTVINKARGPKLIFTVRKVTET</sequence>
<name>A0A7W7NYT1_9SPHN</name>
<evidence type="ECO:0000313" key="2">
    <source>
        <dbReference type="Proteomes" id="UP000555448"/>
    </source>
</evidence>
<comment type="caution">
    <text evidence="1">The sequence shown here is derived from an EMBL/GenBank/DDBJ whole genome shotgun (WGS) entry which is preliminary data.</text>
</comment>
<keyword evidence="2" id="KW-1185">Reference proteome</keyword>
<protein>
    <submittedName>
        <fullName evidence="1">Uncharacterized protein</fullName>
    </submittedName>
</protein>
<gene>
    <name evidence="1" type="ORF">HNO88_004215</name>
</gene>
<reference evidence="1 2" key="1">
    <citation type="submission" date="2020-08" db="EMBL/GenBank/DDBJ databases">
        <title>Functional genomics of gut bacteria from endangered species of beetles.</title>
        <authorList>
            <person name="Carlos-Shanley C."/>
        </authorList>
    </citation>
    <scope>NUCLEOTIDE SEQUENCE [LARGE SCALE GENOMIC DNA]</scope>
    <source>
        <strain evidence="1 2">S00245</strain>
    </source>
</reference>
<dbReference type="Proteomes" id="UP000555448">
    <property type="component" value="Unassembled WGS sequence"/>
</dbReference>
<dbReference type="EMBL" id="JACHLR010000035">
    <property type="protein sequence ID" value="MBB4860869.1"/>
    <property type="molecule type" value="Genomic_DNA"/>
</dbReference>
<accession>A0A7W7NYT1</accession>
<evidence type="ECO:0000313" key="1">
    <source>
        <dbReference type="EMBL" id="MBB4860869.1"/>
    </source>
</evidence>
<organism evidence="1 2">
    <name type="scientific">Novosphingobium chloroacetimidivorans</name>
    <dbReference type="NCBI Taxonomy" id="1428314"/>
    <lineage>
        <taxon>Bacteria</taxon>
        <taxon>Pseudomonadati</taxon>
        <taxon>Pseudomonadota</taxon>
        <taxon>Alphaproteobacteria</taxon>
        <taxon>Sphingomonadales</taxon>
        <taxon>Sphingomonadaceae</taxon>
        <taxon>Novosphingobium</taxon>
    </lineage>
</organism>
<proteinExistence type="predicted"/>